<dbReference type="GO" id="GO:0005886">
    <property type="term" value="C:plasma membrane"/>
    <property type="evidence" value="ECO:0007669"/>
    <property type="project" value="UniProtKB-SubCell"/>
</dbReference>
<sequence>MLCTKTEKKSPFVWGNPLLKIKRRNASSKTWFCHVLPKIISLCQLFGLFPLNLVTSVSSAENNLQNAKATCIFEKNVIHEYKAKFFSFPSTMNILAFCIYAFYTGWTYFNIFNTLGRSLHGVVLYTLGIQTQTLYIQVVVMTLFARWKSRQFSKGWMHLMATHRRLIGRNEVLPRVLQQLRSYAVVTLAVIIVGTAGYMVTFTWFIILPCLRGKGNLSCKLFNHPLGHKISHLFVVIYYQMFCALFLHICLTIKGLHVHLASKLKSVLEDEPINLLSHGCTSERRCKQIEALRLTHERLCKATECFGRFFGVPAMFIIFSAFVSITCGIYTVIVATFRYEGKLRFSISQYVVWSFHSYFGFLTLSVILAAGQLVKSAVNFENS</sequence>
<dbReference type="AlphaFoldDB" id="A0A8J2PB31"/>
<comment type="subcellular location">
    <subcellularLocation>
        <location evidence="1">Cell membrane</location>
        <topology evidence="1">Multi-pass membrane protein</topology>
    </subcellularLocation>
</comment>
<keyword evidence="8" id="KW-1185">Reference proteome</keyword>
<dbReference type="Proteomes" id="UP000708208">
    <property type="component" value="Unassembled WGS sequence"/>
</dbReference>
<keyword evidence="5 6" id="KW-0472">Membrane</keyword>
<dbReference type="GO" id="GO:0050909">
    <property type="term" value="P:sensory perception of taste"/>
    <property type="evidence" value="ECO:0007669"/>
    <property type="project" value="InterPro"/>
</dbReference>
<feature type="transmembrane region" description="Helical" evidence="6">
    <location>
        <begin position="230"/>
        <end position="253"/>
    </location>
</feature>
<evidence type="ECO:0000256" key="2">
    <source>
        <dbReference type="ARBA" id="ARBA00022475"/>
    </source>
</evidence>
<keyword evidence="3 6" id="KW-0812">Transmembrane</keyword>
<dbReference type="Pfam" id="PF08395">
    <property type="entry name" value="7tm_7"/>
    <property type="match status" value="1"/>
</dbReference>
<name>A0A8J2PB31_9HEXA</name>
<keyword evidence="2" id="KW-1003">Cell membrane</keyword>
<dbReference type="EMBL" id="CAJVCH010193076">
    <property type="protein sequence ID" value="CAG7730371.1"/>
    <property type="molecule type" value="Genomic_DNA"/>
</dbReference>
<dbReference type="InterPro" id="IPR013604">
    <property type="entry name" value="7TM_chemorcpt"/>
</dbReference>
<feature type="transmembrane region" description="Helical" evidence="6">
    <location>
        <begin position="85"/>
        <end position="103"/>
    </location>
</feature>
<evidence type="ECO:0000256" key="6">
    <source>
        <dbReference type="SAM" id="Phobius"/>
    </source>
</evidence>
<gene>
    <name evidence="7" type="ORF">AFUS01_LOCUS19019</name>
</gene>
<evidence type="ECO:0000313" key="8">
    <source>
        <dbReference type="Proteomes" id="UP000708208"/>
    </source>
</evidence>
<evidence type="ECO:0000256" key="5">
    <source>
        <dbReference type="ARBA" id="ARBA00023136"/>
    </source>
</evidence>
<reference evidence="7" key="1">
    <citation type="submission" date="2021-06" db="EMBL/GenBank/DDBJ databases">
        <authorList>
            <person name="Hodson N. C."/>
            <person name="Mongue J. A."/>
            <person name="Jaron S. K."/>
        </authorList>
    </citation>
    <scope>NUCLEOTIDE SEQUENCE</scope>
</reference>
<feature type="transmembrane region" description="Helical" evidence="6">
    <location>
        <begin position="123"/>
        <end position="145"/>
    </location>
</feature>
<comment type="caution">
    <text evidence="7">The sequence shown here is derived from an EMBL/GenBank/DDBJ whole genome shotgun (WGS) entry which is preliminary data.</text>
</comment>
<evidence type="ECO:0000313" key="7">
    <source>
        <dbReference type="EMBL" id="CAG7730371.1"/>
    </source>
</evidence>
<feature type="transmembrane region" description="Helical" evidence="6">
    <location>
        <begin position="309"/>
        <end position="335"/>
    </location>
</feature>
<evidence type="ECO:0000256" key="1">
    <source>
        <dbReference type="ARBA" id="ARBA00004651"/>
    </source>
</evidence>
<feature type="transmembrane region" description="Helical" evidence="6">
    <location>
        <begin position="183"/>
        <end position="207"/>
    </location>
</feature>
<proteinExistence type="predicted"/>
<organism evidence="7 8">
    <name type="scientific">Allacma fusca</name>
    <dbReference type="NCBI Taxonomy" id="39272"/>
    <lineage>
        <taxon>Eukaryota</taxon>
        <taxon>Metazoa</taxon>
        <taxon>Ecdysozoa</taxon>
        <taxon>Arthropoda</taxon>
        <taxon>Hexapoda</taxon>
        <taxon>Collembola</taxon>
        <taxon>Symphypleona</taxon>
        <taxon>Sminthuridae</taxon>
        <taxon>Allacma</taxon>
    </lineage>
</organism>
<evidence type="ECO:0000256" key="3">
    <source>
        <dbReference type="ARBA" id="ARBA00022692"/>
    </source>
</evidence>
<evidence type="ECO:0000256" key="4">
    <source>
        <dbReference type="ARBA" id="ARBA00022989"/>
    </source>
</evidence>
<accession>A0A8J2PB31</accession>
<feature type="transmembrane region" description="Helical" evidence="6">
    <location>
        <begin position="355"/>
        <end position="374"/>
    </location>
</feature>
<protein>
    <submittedName>
        <fullName evidence="7">Uncharacterized protein</fullName>
    </submittedName>
</protein>
<keyword evidence="4 6" id="KW-1133">Transmembrane helix</keyword>